<dbReference type="RefSeq" id="WP_367593572.1">
    <property type="nucleotide sequence ID" value="NZ_JBFMVT010000001.1"/>
</dbReference>
<dbReference type="PANTHER" id="PTHR43856">
    <property type="entry name" value="CARDIOLIPIN HYDROLASE"/>
    <property type="match status" value="1"/>
</dbReference>
<feature type="domain" description="PLD phosphodiesterase" evidence="8">
    <location>
        <begin position="113"/>
        <end position="140"/>
    </location>
</feature>
<evidence type="ECO:0000256" key="5">
    <source>
        <dbReference type="ARBA" id="ARBA00022963"/>
    </source>
</evidence>
<evidence type="ECO:0000256" key="3">
    <source>
        <dbReference type="ARBA" id="ARBA00012027"/>
    </source>
</evidence>
<evidence type="ECO:0000259" key="8">
    <source>
        <dbReference type="PROSITE" id="PS50035"/>
    </source>
</evidence>
<dbReference type="Gene3D" id="3.30.870.10">
    <property type="entry name" value="Endonuclease Chain A"/>
    <property type="match status" value="1"/>
</dbReference>
<evidence type="ECO:0000256" key="6">
    <source>
        <dbReference type="ARBA" id="ARBA00023098"/>
    </source>
</evidence>
<dbReference type="Proteomes" id="UP001555342">
    <property type="component" value="Unassembled WGS sequence"/>
</dbReference>
<dbReference type="EC" id="3.1.4.4" evidence="3"/>
<comment type="caution">
    <text evidence="9">The sequence shown here is derived from an EMBL/GenBank/DDBJ whole genome shotgun (WGS) entry which is preliminary data.</text>
</comment>
<dbReference type="InterPro" id="IPR051406">
    <property type="entry name" value="PLD_domain"/>
</dbReference>
<evidence type="ECO:0000313" key="9">
    <source>
        <dbReference type="EMBL" id="MEW7311203.1"/>
    </source>
</evidence>
<gene>
    <name evidence="9" type="ORF">AB1E22_00475</name>
</gene>
<keyword evidence="6" id="KW-0443">Lipid metabolism</keyword>
<dbReference type="InterPro" id="IPR025202">
    <property type="entry name" value="PLD-like_dom"/>
</dbReference>
<evidence type="ECO:0000256" key="7">
    <source>
        <dbReference type="SAM" id="SignalP"/>
    </source>
</evidence>
<keyword evidence="5" id="KW-0442">Lipid degradation</keyword>
<feature type="chain" id="PRO_5045454226" description="phospholipase D" evidence="7">
    <location>
        <begin position="26"/>
        <end position="179"/>
    </location>
</feature>
<evidence type="ECO:0000313" key="10">
    <source>
        <dbReference type="Proteomes" id="UP001555342"/>
    </source>
</evidence>
<dbReference type="EMBL" id="JBFMVT010000001">
    <property type="protein sequence ID" value="MEW7311203.1"/>
    <property type="molecule type" value="Genomic_DNA"/>
</dbReference>
<name>A0ABV3NNU3_9ENTR</name>
<dbReference type="InterPro" id="IPR001736">
    <property type="entry name" value="PLipase_D/transphosphatidylase"/>
</dbReference>
<proteinExistence type="inferred from homology"/>
<dbReference type="PANTHER" id="PTHR43856:SF1">
    <property type="entry name" value="MITOCHONDRIAL CARDIOLIPIN HYDROLASE"/>
    <property type="match status" value="1"/>
</dbReference>
<keyword evidence="10" id="KW-1185">Reference proteome</keyword>
<sequence>MLPSFYYSRPLLVTGLLLVTLQLQAAPTVNTGFSPEGSAQQLVLRTLHGAGESIRLMGYTFTSPDVVRELISARARGVDVKVVLDAEGNRGRASLAAMNTLVNAGIALRTVTAWRIMHDKVIIVDGRTVSTGSFNFTQAAARANSENVLVVQDMPALAQNYLTHWQSRWDVGQDWTSSY</sequence>
<protein>
    <recommendedName>
        <fullName evidence="3">phospholipase D</fullName>
        <ecNumber evidence="3">3.1.4.4</ecNumber>
    </recommendedName>
</protein>
<dbReference type="SMART" id="SM00155">
    <property type="entry name" value="PLDc"/>
    <property type="match status" value="1"/>
</dbReference>
<keyword evidence="4" id="KW-0378">Hydrolase</keyword>
<evidence type="ECO:0000256" key="4">
    <source>
        <dbReference type="ARBA" id="ARBA00022801"/>
    </source>
</evidence>
<accession>A0ABV3NNU3</accession>
<dbReference type="Pfam" id="PF13091">
    <property type="entry name" value="PLDc_2"/>
    <property type="match status" value="1"/>
</dbReference>
<dbReference type="CDD" id="cd09170">
    <property type="entry name" value="PLDc_Nuc"/>
    <property type="match status" value="1"/>
</dbReference>
<reference evidence="9 10" key="1">
    <citation type="submission" date="2024-07" db="EMBL/GenBank/DDBJ databases">
        <authorList>
            <person name="Wang L."/>
        </authorList>
    </citation>
    <scope>NUCLEOTIDE SEQUENCE [LARGE SCALE GENOMIC DNA]</scope>
    <source>
        <strain evidence="9 10">WL359</strain>
    </source>
</reference>
<evidence type="ECO:0000256" key="1">
    <source>
        <dbReference type="ARBA" id="ARBA00000798"/>
    </source>
</evidence>
<dbReference type="PROSITE" id="PS50035">
    <property type="entry name" value="PLD"/>
    <property type="match status" value="1"/>
</dbReference>
<comment type="catalytic activity">
    <reaction evidence="1">
        <text>a 1,2-diacyl-sn-glycero-3-phosphocholine + H2O = a 1,2-diacyl-sn-glycero-3-phosphate + choline + H(+)</text>
        <dbReference type="Rhea" id="RHEA:14445"/>
        <dbReference type="ChEBI" id="CHEBI:15354"/>
        <dbReference type="ChEBI" id="CHEBI:15377"/>
        <dbReference type="ChEBI" id="CHEBI:15378"/>
        <dbReference type="ChEBI" id="CHEBI:57643"/>
        <dbReference type="ChEBI" id="CHEBI:58608"/>
        <dbReference type="EC" id="3.1.4.4"/>
    </reaction>
</comment>
<dbReference type="SUPFAM" id="SSF56024">
    <property type="entry name" value="Phospholipase D/nuclease"/>
    <property type="match status" value="1"/>
</dbReference>
<feature type="signal peptide" evidence="7">
    <location>
        <begin position="1"/>
        <end position="25"/>
    </location>
</feature>
<organism evidence="9 10">
    <name type="scientific">Buttiauxella gaviniae</name>
    <dbReference type="NCBI Taxonomy" id="82990"/>
    <lineage>
        <taxon>Bacteria</taxon>
        <taxon>Pseudomonadati</taxon>
        <taxon>Pseudomonadota</taxon>
        <taxon>Gammaproteobacteria</taxon>
        <taxon>Enterobacterales</taxon>
        <taxon>Enterobacteriaceae</taxon>
        <taxon>Buttiauxella</taxon>
    </lineage>
</organism>
<evidence type="ECO:0000256" key="2">
    <source>
        <dbReference type="ARBA" id="ARBA00008664"/>
    </source>
</evidence>
<keyword evidence="7" id="KW-0732">Signal</keyword>
<comment type="similarity">
    <text evidence="2">Belongs to the phospholipase D family.</text>
</comment>